<evidence type="ECO:0000313" key="1">
    <source>
        <dbReference type="EMBL" id="KAJ2784647.1"/>
    </source>
</evidence>
<dbReference type="SUPFAM" id="SSF50494">
    <property type="entry name" value="Trypsin-like serine proteases"/>
    <property type="match status" value="1"/>
</dbReference>
<name>A0A9W8LLB5_9FUNG</name>
<evidence type="ECO:0000313" key="2">
    <source>
        <dbReference type="Proteomes" id="UP001140172"/>
    </source>
</evidence>
<evidence type="ECO:0008006" key="3">
    <source>
        <dbReference type="Google" id="ProtNLM"/>
    </source>
</evidence>
<sequence length="137" mass="14101">MEAGQTMLSLGWGATESTKIDRTELRGVLTTIGGAEQCNEQAGSDLTDGGSVVCALGSENKGKCIMGGDSGTGAVVNQNGVLMLAAINSQVTVYNGTLDCSGGELTAFYLRPAYFLDFIASSTGLTQEYLTGATDKL</sequence>
<accession>A0A9W8LLB5</accession>
<keyword evidence="2" id="KW-1185">Reference proteome</keyword>
<dbReference type="Gene3D" id="2.40.10.10">
    <property type="entry name" value="Trypsin-like serine proteases"/>
    <property type="match status" value="1"/>
</dbReference>
<reference evidence="1" key="1">
    <citation type="submission" date="2022-07" db="EMBL/GenBank/DDBJ databases">
        <title>Phylogenomic reconstructions and comparative analyses of Kickxellomycotina fungi.</title>
        <authorList>
            <person name="Reynolds N.K."/>
            <person name="Stajich J.E."/>
            <person name="Barry K."/>
            <person name="Grigoriev I.V."/>
            <person name="Crous P."/>
            <person name="Smith M.E."/>
        </authorList>
    </citation>
    <scope>NUCLEOTIDE SEQUENCE</scope>
    <source>
        <strain evidence="1">BCRC 34489</strain>
    </source>
</reference>
<dbReference type="Proteomes" id="UP001140172">
    <property type="component" value="Unassembled WGS sequence"/>
</dbReference>
<dbReference type="InterPro" id="IPR043504">
    <property type="entry name" value="Peptidase_S1_PA_chymotrypsin"/>
</dbReference>
<protein>
    <recommendedName>
        <fullName evidence="3">Peptidase S1 domain-containing protein</fullName>
    </recommendedName>
</protein>
<dbReference type="OrthoDB" id="6380398at2759"/>
<dbReference type="EMBL" id="JANBUM010000109">
    <property type="protein sequence ID" value="KAJ2784647.1"/>
    <property type="molecule type" value="Genomic_DNA"/>
</dbReference>
<gene>
    <name evidence="1" type="ORF">GGI15_002201</name>
</gene>
<organism evidence="1 2">
    <name type="scientific">Coemansia interrupta</name>
    <dbReference type="NCBI Taxonomy" id="1126814"/>
    <lineage>
        <taxon>Eukaryota</taxon>
        <taxon>Fungi</taxon>
        <taxon>Fungi incertae sedis</taxon>
        <taxon>Zoopagomycota</taxon>
        <taxon>Kickxellomycotina</taxon>
        <taxon>Kickxellomycetes</taxon>
        <taxon>Kickxellales</taxon>
        <taxon>Kickxellaceae</taxon>
        <taxon>Coemansia</taxon>
    </lineage>
</organism>
<comment type="caution">
    <text evidence="1">The sequence shown here is derived from an EMBL/GenBank/DDBJ whole genome shotgun (WGS) entry which is preliminary data.</text>
</comment>
<dbReference type="InterPro" id="IPR009003">
    <property type="entry name" value="Peptidase_S1_PA"/>
</dbReference>
<proteinExistence type="predicted"/>
<dbReference type="AlphaFoldDB" id="A0A9W8LLB5"/>